<evidence type="ECO:0000313" key="2">
    <source>
        <dbReference type="EMBL" id="QVK24157.1"/>
    </source>
</evidence>
<evidence type="ECO:0000313" key="3">
    <source>
        <dbReference type="Proteomes" id="UP000676428"/>
    </source>
</evidence>
<dbReference type="CDD" id="cd07043">
    <property type="entry name" value="STAS_anti-anti-sigma_factors"/>
    <property type="match status" value="1"/>
</dbReference>
<gene>
    <name evidence="2" type="ORF">KHX94_06125</name>
</gene>
<keyword evidence="3" id="KW-1185">Reference proteome</keyword>
<feature type="domain" description="STAS" evidence="1">
    <location>
        <begin position="40"/>
        <end position="91"/>
    </location>
</feature>
<dbReference type="PANTHER" id="PTHR35849:SF1">
    <property type="entry name" value="INTERMEMBRANE PHOSPHOLIPID TRANSPORT SYSTEM BINDING PROTEIN MLAB"/>
    <property type="match status" value="1"/>
</dbReference>
<evidence type="ECO:0000259" key="1">
    <source>
        <dbReference type="PROSITE" id="PS50801"/>
    </source>
</evidence>
<dbReference type="InterPro" id="IPR036513">
    <property type="entry name" value="STAS_dom_sf"/>
</dbReference>
<dbReference type="InterPro" id="IPR052746">
    <property type="entry name" value="MlaB_ABC_Transporter"/>
</dbReference>
<dbReference type="EMBL" id="CP074572">
    <property type="protein sequence ID" value="QVK24157.1"/>
    <property type="molecule type" value="Genomic_DNA"/>
</dbReference>
<name>A0ABX8DK31_9GAMM</name>
<dbReference type="Pfam" id="PF13466">
    <property type="entry name" value="STAS_2"/>
    <property type="match status" value="1"/>
</dbReference>
<organism evidence="2 3">
    <name type="scientific">Shewanella dokdonensis</name>
    <dbReference type="NCBI Taxonomy" id="712036"/>
    <lineage>
        <taxon>Bacteria</taxon>
        <taxon>Pseudomonadati</taxon>
        <taxon>Pseudomonadota</taxon>
        <taxon>Gammaproteobacteria</taxon>
        <taxon>Alteromonadales</taxon>
        <taxon>Shewanellaceae</taxon>
        <taxon>Shewanella</taxon>
    </lineage>
</organism>
<dbReference type="InterPro" id="IPR002645">
    <property type="entry name" value="STAS_dom"/>
</dbReference>
<dbReference type="Proteomes" id="UP000676428">
    <property type="component" value="Chromosome"/>
</dbReference>
<dbReference type="PANTHER" id="PTHR35849">
    <property type="entry name" value="BLR2341 PROTEIN"/>
    <property type="match status" value="1"/>
</dbReference>
<sequence length="91" mass="10261">MIEFKQLGDRCQLVGRLSQDDVKQLWGQRTQLVAAGTRTLDLHGLEYSDSAGIAFLMELLSQHPAELHLSAPSTQVKRLIDLYDLQGFFTE</sequence>
<dbReference type="InterPro" id="IPR058548">
    <property type="entry name" value="MlaB-like_STAS"/>
</dbReference>
<dbReference type="PROSITE" id="PS50801">
    <property type="entry name" value="STAS"/>
    <property type="match status" value="1"/>
</dbReference>
<dbReference type="RefSeq" id="WP_213682767.1">
    <property type="nucleotide sequence ID" value="NZ_CP074572.1"/>
</dbReference>
<proteinExistence type="predicted"/>
<accession>A0ABX8DK31</accession>
<reference evidence="2 3" key="1">
    <citation type="journal article" date="2012" name="Int. J. Syst. Evol. Microbiol.">
        <title>Shewanella dokdonensis sp. nov., isolated from seawater.</title>
        <authorList>
            <person name="Sung H.R."/>
            <person name="Yoon J.H."/>
            <person name="Ghim S.Y."/>
        </authorList>
    </citation>
    <scope>NUCLEOTIDE SEQUENCE [LARGE SCALE GENOMIC DNA]</scope>
    <source>
        <strain evidence="2 3">DSM 23626</strain>
    </source>
</reference>
<dbReference type="SUPFAM" id="SSF52091">
    <property type="entry name" value="SpoIIaa-like"/>
    <property type="match status" value="1"/>
</dbReference>
<dbReference type="Gene3D" id="3.30.750.24">
    <property type="entry name" value="STAS domain"/>
    <property type="match status" value="1"/>
</dbReference>
<protein>
    <submittedName>
        <fullName evidence="2">STAS domain-containing protein</fullName>
    </submittedName>
</protein>